<sequence length="195" mass="22608">MEQEMEMAISEIPMELAIGGRSRFENAWRSVRADLGRRARRLTHGDHDRAEELLSRTALKAFLYICQFSERVRDAEGFLFLVLNHTFLDSARRNTREEKVIDPYVDLDTDSIHAMASSAPSPLQALLMQEELEQVRQALMQLSDAQRMLFQLKFEEERPYSEIAAAFGISEALARKRVELLRKKLHALLPQRRVH</sequence>
<proteinExistence type="inferred from homology"/>
<dbReference type="GO" id="GO:0003677">
    <property type="term" value="F:DNA binding"/>
    <property type="evidence" value="ECO:0007669"/>
    <property type="project" value="InterPro"/>
</dbReference>
<dbReference type="NCBIfam" id="TIGR02937">
    <property type="entry name" value="sigma70-ECF"/>
    <property type="match status" value="1"/>
</dbReference>
<dbReference type="Gene3D" id="1.10.10.10">
    <property type="entry name" value="Winged helix-like DNA-binding domain superfamily/Winged helix DNA-binding domain"/>
    <property type="match status" value="1"/>
</dbReference>
<reference evidence="6 7" key="1">
    <citation type="submission" date="2018-05" db="EMBL/GenBank/DDBJ databases">
        <title>Genomic Encyclopedia of Type Strains, Phase IV (KMG-IV): sequencing the most valuable type-strain genomes for metagenomic binning, comparative biology and taxonomic classification.</title>
        <authorList>
            <person name="Goeker M."/>
        </authorList>
    </citation>
    <scope>NUCLEOTIDE SEQUENCE [LARGE SCALE GENOMIC DNA]</scope>
    <source>
        <strain evidence="6 7">DSM 29661</strain>
    </source>
</reference>
<dbReference type="AlphaFoldDB" id="A0A318KE27"/>
<dbReference type="PANTHER" id="PTHR43133:SF25">
    <property type="entry name" value="RNA POLYMERASE SIGMA FACTOR RFAY-RELATED"/>
    <property type="match status" value="1"/>
</dbReference>
<dbReference type="PANTHER" id="PTHR43133">
    <property type="entry name" value="RNA POLYMERASE ECF-TYPE SIGMA FACTO"/>
    <property type="match status" value="1"/>
</dbReference>
<protein>
    <submittedName>
        <fullName evidence="6">RNA polymerase sigma-70 factor (ECF subfamily)</fullName>
    </submittedName>
</protein>
<evidence type="ECO:0000313" key="6">
    <source>
        <dbReference type="EMBL" id="PXX74486.1"/>
    </source>
</evidence>
<accession>A0A318KE27</accession>
<dbReference type="InterPro" id="IPR013325">
    <property type="entry name" value="RNA_pol_sigma_r2"/>
</dbReference>
<evidence type="ECO:0000256" key="2">
    <source>
        <dbReference type="ARBA" id="ARBA00023015"/>
    </source>
</evidence>
<comment type="caution">
    <text evidence="6">The sequence shown here is derived from an EMBL/GenBank/DDBJ whole genome shotgun (WGS) entry which is preliminary data.</text>
</comment>
<dbReference type="EMBL" id="QJKI01000032">
    <property type="protein sequence ID" value="PXX74486.1"/>
    <property type="molecule type" value="Genomic_DNA"/>
</dbReference>
<comment type="similarity">
    <text evidence="1">Belongs to the sigma-70 factor family. ECF subfamily.</text>
</comment>
<dbReference type="GO" id="GO:0006352">
    <property type="term" value="P:DNA-templated transcription initiation"/>
    <property type="evidence" value="ECO:0007669"/>
    <property type="project" value="InterPro"/>
</dbReference>
<dbReference type="RefSeq" id="WP_273480135.1">
    <property type="nucleotide sequence ID" value="NZ_JAKLKZ010000002.1"/>
</dbReference>
<evidence type="ECO:0000256" key="4">
    <source>
        <dbReference type="ARBA" id="ARBA00023163"/>
    </source>
</evidence>
<dbReference type="InterPro" id="IPR013249">
    <property type="entry name" value="RNA_pol_sigma70_r4_t2"/>
</dbReference>
<evidence type="ECO:0000256" key="3">
    <source>
        <dbReference type="ARBA" id="ARBA00023082"/>
    </source>
</evidence>
<evidence type="ECO:0000259" key="5">
    <source>
        <dbReference type="Pfam" id="PF08281"/>
    </source>
</evidence>
<gene>
    <name evidence="6" type="ORF">DFR34_13228</name>
</gene>
<dbReference type="InterPro" id="IPR036388">
    <property type="entry name" value="WH-like_DNA-bd_sf"/>
</dbReference>
<dbReference type="SUPFAM" id="SSF88659">
    <property type="entry name" value="Sigma3 and sigma4 domains of RNA polymerase sigma factors"/>
    <property type="match status" value="1"/>
</dbReference>
<name>A0A318KE27_9NEIS</name>
<organism evidence="6 7">
    <name type="scientific">Rivihabitans pingtungensis</name>
    <dbReference type="NCBI Taxonomy" id="1054498"/>
    <lineage>
        <taxon>Bacteria</taxon>
        <taxon>Pseudomonadati</taxon>
        <taxon>Pseudomonadota</taxon>
        <taxon>Betaproteobacteria</taxon>
        <taxon>Neisseriales</taxon>
        <taxon>Aquaspirillaceae</taxon>
        <taxon>Rivihabitans</taxon>
    </lineage>
</organism>
<keyword evidence="3" id="KW-0731">Sigma factor</keyword>
<dbReference type="InterPro" id="IPR014284">
    <property type="entry name" value="RNA_pol_sigma-70_dom"/>
</dbReference>
<keyword evidence="2" id="KW-0805">Transcription regulation</keyword>
<dbReference type="Pfam" id="PF08281">
    <property type="entry name" value="Sigma70_r4_2"/>
    <property type="match status" value="1"/>
</dbReference>
<feature type="domain" description="RNA polymerase sigma factor 70 region 4 type 2" evidence="5">
    <location>
        <begin position="133"/>
        <end position="185"/>
    </location>
</feature>
<dbReference type="Proteomes" id="UP000247555">
    <property type="component" value="Unassembled WGS sequence"/>
</dbReference>
<dbReference type="InterPro" id="IPR039425">
    <property type="entry name" value="RNA_pol_sigma-70-like"/>
</dbReference>
<dbReference type="SUPFAM" id="SSF88946">
    <property type="entry name" value="Sigma2 domain of RNA polymerase sigma factors"/>
    <property type="match status" value="1"/>
</dbReference>
<keyword evidence="7" id="KW-1185">Reference proteome</keyword>
<evidence type="ECO:0000256" key="1">
    <source>
        <dbReference type="ARBA" id="ARBA00010641"/>
    </source>
</evidence>
<dbReference type="InterPro" id="IPR013324">
    <property type="entry name" value="RNA_pol_sigma_r3/r4-like"/>
</dbReference>
<dbReference type="Gene3D" id="1.10.1740.10">
    <property type="match status" value="1"/>
</dbReference>
<keyword evidence="4" id="KW-0804">Transcription</keyword>
<dbReference type="GO" id="GO:0016987">
    <property type="term" value="F:sigma factor activity"/>
    <property type="evidence" value="ECO:0007669"/>
    <property type="project" value="UniProtKB-KW"/>
</dbReference>
<evidence type="ECO:0000313" key="7">
    <source>
        <dbReference type="Proteomes" id="UP000247555"/>
    </source>
</evidence>